<feature type="domain" description="C2H2-type" evidence="1">
    <location>
        <begin position="282"/>
        <end position="304"/>
    </location>
</feature>
<dbReference type="InterPro" id="IPR013087">
    <property type="entry name" value="Znf_C2H2_type"/>
</dbReference>
<dbReference type="Proteomes" id="UP000886653">
    <property type="component" value="Unassembled WGS sequence"/>
</dbReference>
<dbReference type="PROSITE" id="PS00028">
    <property type="entry name" value="ZINC_FINGER_C2H2_1"/>
    <property type="match status" value="1"/>
</dbReference>
<sequence length="304" mass="33889">MQTNISSHGRFFRYAVDPCLVPEPVDAMAEYDLTPGSLADAKSMTHEDVNPGGFYRPLHQSSGGAYLTTDFSSSYQSEAFAQDSSSVSHELDPYCEVKTEFGSNQNTLNEGILQTPFEGEPLFLLSTVTTVHQPLPHQGYTSISPRHLTIQTHPPVHAKPISSYPPLPEPQSSALPSTTKTHKENIKKHGNTDVIQDLECEKDCRIPQGSTSQGRKKEKIGSVSEELGCEDVSRSSDSKCRKRIQCDQCEYLTTTKYNLKRHTIKHTRGSKSNPQIAKGHVCEICQAAYWFPSDLVRHKKTKKH</sequence>
<dbReference type="InterPro" id="IPR036236">
    <property type="entry name" value="Znf_C2H2_sf"/>
</dbReference>
<dbReference type="SMART" id="SM00355">
    <property type="entry name" value="ZnF_C2H2"/>
    <property type="match status" value="2"/>
</dbReference>
<evidence type="ECO:0000259" key="1">
    <source>
        <dbReference type="PROSITE" id="PS00028"/>
    </source>
</evidence>
<organism evidence="2 3">
    <name type="scientific">Cronartium quercuum f. sp. fusiforme G11</name>
    <dbReference type="NCBI Taxonomy" id="708437"/>
    <lineage>
        <taxon>Eukaryota</taxon>
        <taxon>Fungi</taxon>
        <taxon>Dikarya</taxon>
        <taxon>Basidiomycota</taxon>
        <taxon>Pucciniomycotina</taxon>
        <taxon>Pucciniomycetes</taxon>
        <taxon>Pucciniales</taxon>
        <taxon>Coleosporiaceae</taxon>
        <taxon>Cronartium</taxon>
    </lineage>
</organism>
<accession>A0A9P6TAJ2</accession>
<evidence type="ECO:0000313" key="3">
    <source>
        <dbReference type="Proteomes" id="UP000886653"/>
    </source>
</evidence>
<dbReference type="OrthoDB" id="6077919at2759"/>
<evidence type="ECO:0000313" key="2">
    <source>
        <dbReference type="EMBL" id="KAG0145282.1"/>
    </source>
</evidence>
<dbReference type="AlphaFoldDB" id="A0A9P6TAJ2"/>
<dbReference type="EMBL" id="MU167279">
    <property type="protein sequence ID" value="KAG0145282.1"/>
    <property type="molecule type" value="Genomic_DNA"/>
</dbReference>
<reference evidence="2" key="1">
    <citation type="submission" date="2013-11" db="EMBL/GenBank/DDBJ databases">
        <title>Genome sequence of the fusiform rust pathogen reveals effectors for host alternation and coevolution with pine.</title>
        <authorList>
            <consortium name="DOE Joint Genome Institute"/>
            <person name="Smith K."/>
            <person name="Pendleton A."/>
            <person name="Kubisiak T."/>
            <person name="Anderson C."/>
            <person name="Salamov A."/>
            <person name="Aerts A."/>
            <person name="Riley R."/>
            <person name="Clum A."/>
            <person name="Lindquist E."/>
            <person name="Ence D."/>
            <person name="Campbell M."/>
            <person name="Kronenberg Z."/>
            <person name="Feau N."/>
            <person name="Dhillon B."/>
            <person name="Hamelin R."/>
            <person name="Burleigh J."/>
            <person name="Smith J."/>
            <person name="Yandell M."/>
            <person name="Nelson C."/>
            <person name="Grigoriev I."/>
            <person name="Davis J."/>
        </authorList>
    </citation>
    <scope>NUCLEOTIDE SEQUENCE</scope>
    <source>
        <strain evidence="2">G11</strain>
    </source>
</reference>
<dbReference type="SUPFAM" id="SSF57667">
    <property type="entry name" value="beta-beta-alpha zinc fingers"/>
    <property type="match status" value="1"/>
</dbReference>
<protein>
    <recommendedName>
        <fullName evidence="1">C2H2-type domain-containing protein</fullName>
    </recommendedName>
</protein>
<proteinExistence type="predicted"/>
<dbReference type="Gene3D" id="3.30.160.60">
    <property type="entry name" value="Classic Zinc Finger"/>
    <property type="match status" value="1"/>
</dbReference>
<gene>
    <name evidence="2" type="ORF">CROQUDRAFT_580355</name>
</gene>
<name>A0A9P6TAJ2_9BASI</name>
<comment type="caution">
    <text evidence="2">The sequence shown here is derived from an EMBL/GenBank/DDBJ whole genome shotgun (WGS) entry which is preliminary data.</text>
</comment>
<keyword evidence="3" id="KW-1185">Reference proteome</keyword>